<dbReference type="InterPro" id="IPR006569">
    <property type="entry name" value="CID_dom"/>
</dbReference>
<keyword evidence="4" id="KW-1185">Reference proteome</keyword>
<accession>A0A4T0FVW3</accession>
<dbReference type="InterPro" id="IPR045154">
    <property type="entry name" value="PCF11-like"/>
</dbReference>
<dbReference type="SMART" id="SM00582">
    <property type="entry name" value="RPR"/>
    <property type="match status" value="1"/>
</dbReference>
<protein>
    <recommendedName>
        <fullName evidence="2">CID domain-containing protein</fullName>
    </recommendedName>
</protein>
<feature type="compositionally biased region" description="Pro residues" evidence="1">
    <location>
        <begin position="228"/>
        <end position="246"/>
    </location>
</feature>
<dbReference type="InterPro" id="IPR008942">
    <property type="entry name" value="ENTH_VHS"/>
</dbReference>
<dbReference type="PANTHER" id="PTHR15921">
    <property type="entry name" value="PRE-MRNA CLEAVAGE COMPLEX II"/>
    <property type="match status" value="1"/>
</dbReference>
<dbReference type="AlphaFoldDB" id="A0A4T0FVW3"/>
<feature type="region of interest" description="Disordered" evidence="1">
    <location>
        <begin position="447"/>
        <end position="475"/>
    </location>
</feature>
<feature type="compositionally biased region" description="Pro residues" evidence="1">
    <location>
        <begin position="254"/>
        <end position="264"/>
    </location>
</feature>
<dbReference type="GO" id="GO:0006369">
    <property type="term" value="P:termination of RNA polymerase II transcription"/>
    <property type="evidence" value="ECO:0007669"/>
    <property type="project" value="InterPro"/>
</dbReference>
<dbReference type="GO" id="GO:0031124">
    <property type="term" value="P:mRNA 3'-end processing"/>
    <property type="evidence" value="ECO:0007669"/>
    <property type="project" value="InterPro"/>
</dbReference>
<feature type="domain" description="CID" evidence="2">
    <location>
        <begin position="1"/>
        <end position="135"/>
    </location>
</feature>
<evidence type="ECO:0000256" key="1">
    <source>
        <dbReference type="SAM" id="MobiDB-lite"/>
    </source>
</evidence>
<feature type="compositionally biased region" description="Polar residues" evidence="1">
    <location>
        <begin position="295"/>
        <end position="307"/>
    </location>
</feature>
<feature type="region of interest" description="Disordered" evidence="1">
    <location>
        <begin position="212"/>
        <end position="350"/>
    </location>
</feature>
<dbReference type="InterPro" id="IPR047415">
    <property type="entry name" value="Pcf11_CID"/>
</dbReference>
<comment type="caution">
    <text evidence="3">The sequence shown here is derived from an EMBL/GenBank/DDBJ whole genome shotgun (WGS) entry which is preliminary data.</text>
</comment>
<organism evidence="3 4">
    <name type="scientific">Wallemia hederae</name>
    <dbReference type="NCBI Taxonomy" id="1540922"/>
    <lineage>
        <taxon>Eukaryota</taxon>
        <taxon>Fungi</taxon>
        <taxon>Dikarya</taxon>
        <taxon>Basidiomycota</taxon>
        <taxon>Wallemiomycotina</taxon>
        <taxon>Wallemiomycetes</taxon>
        <taxon>Wallemiales</taxon>
        <taxon>Wallemiaceae</taxon>
        <taxon>Wallemia</taxon>
    </lineage>
</organism>
<dbReference type="Pfam" id="PF04818">
    <property type="entry name" value="CID"/>
    <property type="match status" value="1"/>
</dbReference>
<feature type="compositionally biased region" description="Basic and acidic residues" evidence="1">
    <location>
        <begin position="455"/>
        <end position="472"/>
    </location>
</feature>
<dbReference type="PROSITE" id="PS51391">
    <property type="entry name" value="CID"/>
    <property type="match status" value="1"/>
</dbReference>
<dbReference type="Gene3D" id="1.25.40.90">
    <property type="match status" value="1"/>
</dbReference>
<feature type="compositionally biased region" description="Low complexity" evidence="1">
    <location>
        <begin position="313"/>
        <end position="344"/>
    </location>
</feature>
<evidence type="ECO:0000259" key="2">
    <source>
        <dbReference type="PROSITE" id="PS51391"/>
    </source>
</evidence>
<dbReference type="GO" id="GO:0005737">
    <property type="term" value="C:cytoplasm"/>
    <property type="evidence" value="ECO:0007669"/>
    <property type="project" value="TreeGrafter"/>
</dbReference>
<dbReference type="GO" id="GO:0003729">
    <property type="term" value="F:mRNA binding"/>
    <property type="evidence" value="ECO:0007669"/>
    <property type="project" value="InterPro"/>
</dbReference>
<dbReference type="GO" id="GO:0000993">
    <property type="term" value="F:RNA polymerase II complex binding"/>
    <property type="evidence" value="ECO:0007669"/>
    <property type="project" value="InterPro"/>
</dbReference>
<dbReference type="PANTHER" id="PTHR15921:SF3">
    <property type="entry name" value="PRE-MRNA CLEAVAGE COMPLEX 2 PROTEIN PCF11"/>
    <property type="match status" value="1"/>
</dbReference>
<evidence type="ECO:0000313" key="3">
    <source>
        <dbReference type="EMBL" id="TIA92500.1"/>
    </source>
</evidence>
<sequence length="582" mass="63821">MDVYSFYKQQLGTLNSNQKHLINNLTMLARHYASTPNQVVDAIHDQISHLKPHYRLPVLYLIDSICKNLAQFNYAHYFKPYIAKDWLESYTLVDGSTRSKLEELVITWRNGGPYGTPLFGEQAQLECEERLYGNGGWKSSIPLSYGPSRTLVVSELQAALEKRKLHLQYYPFDEKVKSHVHALSTLEKILLTTNVPPDQLNQIYERVKSMTNDSTPLVGSTGAGGGAPPIPPLPQSQSQAPPPLPTPAIISTPTPTPPVQPAAPIPVLAAQSNPLLQSLTPPPPSTANAAPAQPGSNLSGLLQSLTASGLLKPGNATAPTAAAGNGSTTPTSLTPLTINTNTTSDDSDKEKQYDEAVLALDIVLDNNDILCPRPNLDKLFYDRLTIQCPQCPRRFGDTKSGKEQLGEHIDTHFRINRRNKEGSRGVTRSWLIVLRDWMNDVADDSLASQRGPMASHEDSQHAQQMEYRKKLESSSVPVPIDAEEAAQLCPICKEKFKSEFSEEDEEWVWVNATEDQGTVYHATCFNDRGIEGMDGVGQASSVLGKREREGSTASLLDSVDSKKIALDDVTTDSVKIEGGDDN</sequence>
<dbReference type="InterPro" id="IPR054127">
    <property type="entry name" value="Pcf11_C"/>
</dbReference>
<name>A0A4T0FVW3_9BASI</name>
<feature type="compositionally biased region" description="Low complexity" evidence="1">
    <location>
        <begin position="265"/>
        <end position="279"/>
    </location>
</feature>
<dbReference type="CDD" id="cd16982">
    <property type="entry name" value="CID_Pcf11"/>
    <property type="match status" value="1"/>
</dbReference>
<dbReference type="Proteomes" id="UP000310189">
    <property type="component" value="Unassembled WGS sequence"/>
</dbReference>
<dbReference type="OrthoDB" id="2129491at2759"/>
<proteinExistence type="predicted"/>
<evidence type="ECO:0000313" key="4">
    <source>
        <dbReference type="Proteomes" id="UP000310189"/>
    </source>
</evidence>
<dbReference type="GO" id="GO:0005849">
    <property type="term" value="C:mRNA cleavage factor complex"/>
    <property type="evidence" value="ECO:0007669"/>
    <property type="project" value="TreeGrafter"/>
</dbReference>
<dbReference type="EMBL" id="SPNW01000006">
    <property type="protein sequence ID" value="TIA92500.1"/>
    <property type="molecule type" value="Genomic_DNA"/>
</dbReference>
<dbReference type="SUPFAM" id="SSF48464">
    <property type="entry name" value="ENTH/VHS domain"/>
    <property type="match status" value="1"/>
</dbReference>
<dbReference type="Pfam" id="PF21936">
    <property type="entry name" value="Pcf11_C"/>
    <property type="match status" value="1"/>
</dbReference>
<reference evidence="3 4" key="1">
    <citation type="submission" date="2019-03" db="EMBL/GenBank/DDBJ databases">
        <title>Sequencing 23 genomes of Wallemia ichthyophaga.</title>
        <authorList>
            <person name="Gostincar C."/>
        </authorList>
    </citation>
    <scope>NUCLEOTIDE SEQUENCE [LARGE SCALE GENOMIC DNA]</scope>
    <source>
        <strain evidence="3 4">EXF-5753</strain>
    </source>
</reference>
<gene>
    <name evidence="3" type="ORF">E3P99_00600</name>
</gene>